<feature type="coiled-coil region" evidence="8">
    <location>
        <begin position="215"/>
        <end position="242"/>
    </location>
</feature>
<organism evidence="11 12">
    <name type="scientific">Methanobrevibacter arboriphilus JCM 13429 = DSM 1125</name>
    <dbReference type="NCBI Taxonomy" id="1300164"/>
    <lineage>
        <taxon>Archaea</taxon>
        <taxon>Methanobacteriati</taxon>
        <taxon>Methanobacteriota</taxon>
        <taxon>Methanomada group</taxon>
        <taxon>Methanobacteria</taxon>
        <taxon>Methanobacteriales</taxon>
        <taxon>Methanobacteriaceae</taxon>
        <taxon>Methanobrevibacter</taxon>
    </lineage>
</organism>
<evidence type="ECO:0000256" key="8">
    <source>
        <dbReference type="SAM" id="Coils"/>
    </source>
</evidence>
<dbReference type="Gene3D" id="1.20.120.350">
    <property type="entry name" value="Voltage-gated potassium channels. Chain C"/>
    <property type="match status" value="1"/>
</dbReference>
<keyword evidence="2" id="KW-0813">Transport</keyword>
<dbReference type="AlphaFoldDB" id="A0A1V6N2J1"/>
<dbReference type="SUPFAM" id="SSF81324">
    <property type="entry name" value="Voltage-gated potassium channels"/>
    <property type="match status" value="1"/>
</dbReference>
<reference evidence="11 12" key="1">
    <citation type="submission" date="2014-12" db="EMBL/GenBank/DDBJ databases">
        <title>Genome sequence of Methanobrevibacter arboriphilicus DH1, DSM1125.</title>
        <authorList>
            <person name="Poehlein A."/>
            <person name="Thauer R.K."/>
            <person name="Seedorf H."/>
            <person name="Daniel R."/>
        </authorList>
    </citation>
    <scope>NUCLEOTIDE SEQUENCE [LARGE SCALE GENOMIC DNA]</scope>
    <source>
        <strain evidence="11 12">DH1</strain>
    </source>
</reference>
<keyword evidence="3 9" id="KW-0812">Transmembrane</keyword>
<gene>
    <name evidence="11" type="ORF">MBBAR_8c00060</name>
</gene>
<dbReference type="EMBL" id="JXMW01000008">
    <property type="protein sequence ID" value="OQD58783.1"/>
    <property type="molecule type" value="Genomic_DNA"/>
</dbReference>
<comment type="subcellular location">
    <subcellularLocation>
        <location evidence="1">Membrane</location>
        <topology evidence="1">Multi-pass membrane protein</topology>
    </subcellularLocation>
</comment>
<feature type="transmembrane region" description="Helical" evidence="9">
    <location>
        <begin position="161"/>
        <end position="178"/>
    </location>
</feature>
<dbReference type="InterPro" id="IPR028325">
    <property type="entry name" value="VG_K_chnl"/>
</dbReference>
<evidence type="ECO:0000256" key="5">
    <source>
        <dbReference type="ARBA" id="ARBA00023065"/>
    </source>
</evidence>
<dbReference type="PANTHER" id="PTHR11537:SF254">
    <property type="entry name" value="POTASSIUM VOLTAGE-GATED CHANNEL PROTEIN SHAB"/>
    <property type="match status" value="1"/>
</dbReference>
<dbReference type="Pfam" id="PF07885">
    <property type="entry name" value="Ion_trans_2"/>
    <property type="match status" value="1"/>
</dbReference>
<dbReference type="GO" id="GO:0005249">
    <property type="term" value="F:voltage-gated potassium channel activity"/>
    <property type="evidence" value="ECO:0007669"/>
    <property type="project" value="InterPro"/>
</dbReference>
<accession>A0A1V6N2J1</accession>
<dbReference type="Gene3D" id="1.10.287.70">
    <property type="match status" value="1"/>
</dbReference>
<feature type="transmembrane region" description="Helical" evidence="9">
    <location>
        <begin position="9"/>
        <end position="32"/>
    </location>
</feature>
<keyword evidence="8" id="KW-0175">Coiled coil</keyword>
<feature type="transmembrane region" description="Helical" evidence="9">
    <location>
        <begin position="190"/>
        <end position="213"/>
    </location>
</feature>
<evidence type="ECO:0000256" key="2">
    <source>
        <dbReference type="ARBA" id="ARBA00022448"/>
    </source>
</evidence>
<evidence type="ECO:0000256" key="4">
    <source>
        <dbReference type="ARBA" id="ARBA00022989"/>
    </source>
</evidence>
<keyword evidence="6 9" id="KW-0472">Membrane</keyword>
<dbReference type="Proteomes" id="UP000191661">
    <property type="component" value="Unassembled WGS sequence"/>
</dbReference>
<proteinExistence type="predicted"/>
<evidence type="ECO:0000256" key="7">
    <source>
        <dbReference type="ARBA" id="ARBA00023303"/>
    </source>
</evidence>
<dbReference type="OrthoDB" id="78352at2157"/>
<evidence type="ECO:0000256" key="6">
    <source>
        <dbReference type="ARBA" id="ARBA00023136"/>
    </source>
</evidence>
<evidence type="ECO:0000256" key="9">
    <source>
        <dbReference type="SAM" id="Phobius"/>
    </source>
</evidence>
<evidence type="ECO:0000256" key="3">
    <source>
        <dbReference type="ARBA" id="ARBA00022692"/>
    </source>
</evidence>
<feature type="transmembrane region" description="Helical" evidence="9">
    <location>
        <begin position="38"/>
        <end position="58"/>
    </location>
</feature>
<feature type="domain" description="Potassium channel" evidence="10">
    <location>
        <begin position="141"/>
        <end position="214"/>
    </location>
</feature>
<dbReference type="GO" id="GO:0008076">
    <property type="term" value="C:voltage-gated potassium channel complex"/>
    <property type="evidence" value="ECO:0007669"/>
    <property type="project" value="InterPro"/>
</dbReference>
<dbReference type="RefSeq" id="WP_080460313.1">
    <property type="nucleotide sequence ID" value="NZ_JXMW01000008.1"/>
</dbReference>
<feature type="transmembrane region" description="Helical" evidence="9">
    <location>
        <begin position="137"/>
        <end position="155"/>
    </location>
</feature>
<evidence type="ECO:0000259" key="10">
    <source>
        <dbReference type="Pfam" id="PF07885"/>
    </source>
</evidence>
<sequence>MNFETKKKAIIELIIIILILTDTILLLSTIFYDFPIKIEYSISLFDLLVCIILFIEYINRMRKENYKKSFVKNNWIDIIAMLPDILLNSIFSVIGLGNVTWVVRLLRLIRVGRVLILFRKNIILFTHFIKETHLDKLLTAVVIVVISSSVAFYLLEPINSFIDSIWYVLVTITTLGYGDVIPTTITGKILGIILIVMGILVFSTLTGAISSIYTKRIEEENRKEIDERLDKIEKKIDELLNKKS</sequence>
<keyword evidence="12" id="KW-1185">Reference proteome</keyword>
<evidence type="ECO:0000313" key="11">
    <source>
        <dbReference type="EMBL" id="OQD58783.1"/>
    </source>
</evidence>
<dbReference type="GO" id="GO:0001508">
    <property type="term" value="P:action potential"/>
    <property type="evidence" value="ECO:0007669"/>
    <property type="project" value="TreeGrafter"/>
</dbReference>
<dbReference type="InterPro" id="IPR027359">
    <property type="entry name" value="Volt_channel_dom_sf"/>
</dbReference>
<name>A0A1V6N2J1_METAZ</name>
<evidence type="ECO:0000313" key="12">
    <source>
        <dbReference type="Proteomes" id="UP000191661"/>
    </source>
</evidence>
<keyword evidence="7" id="KW-0407">Ion channel</keyword>
<feature type="transmembrane region" description="Helical" evidence="9">
    <location>
        <begin position="78"/>
        <end position="99"/>
    </location>
</feature>
<protein>
    <submittedName>
        <fullName evidence="11">Putative ion channel protein</fullName>
    </submittedName>
</protein>
<dbReference type="InterPro" id="IPR013099">
    <property type="entry name" value="K_chnl_dom"/>
</dbReference>
<keyword evidence="5" id="KW-0406">Ion transport</keyword>
<dbReference type="PANTHER" id="PTHR11537">
    <property type="entry name" value="VOLTAGE-GATED POTASSIUM CHANNEL"/>
    <property type="match status" value="1"/>
</dbReference>
<keyword evidence="4 9" id="KW-1133">Transmembrane helix</keyword>
<evidence type="ECO:0000256" key="1">
    <source>
        <dbReference type="ARBA" id="ARBA00004141"/>
    </source>
</evidence>
<comment type="caution">
    <text evidence="11">The sequence shown here is derived from an EMBL/GenBank/DDBJ whole genome shotgun (WGS) entry which is preliminary data.</text>
</comment>